<feature type="binding site" evidence="5">
    <location>
        <position position="290"/>
    </location>
    <ligand>
        <name>N(2)-acetyl-L-ornithine</name>
        <dbReference type="ChEBI" id="CHEBI:57805"/>
    </ligand>
</feature>
<evidence type="ECO:0000313" key="7">
    <source>
        <dbReference type="Proteomes" id="UP000029444"/>
    </source>
</evidence>
<sequence>MALPLFRYQFSIINYQLPAMSQYLIPTYARQPVAFVRGEGVWLFDENGDKYMDAISGIGVCNLGHCHPAVTRTLAEQAGQLMHTSNLYRIPAQEALAQRLCDISGMKSAFFSNSGAEANEAAIKIARLYGNRKGVAKPTVVVMEGSFHGRTMATLSATGNSKVQEGFTPLVEGFVRVPFNDVEAVAALAGNADIVAVLVEPVQGEGGINIPADGYLKALRELCDQQDWLLMLDEIQSGNGRTGHYFACMGEGVQPDVLTTAKGLGNGFPIGACLVAGKADGVFGPGTHGSTYGGNPLGCATALTVVNTLADEVVDDVQAKGEQLKTAFQSALADVALITEVRQKGLMIGIQLDRPCAELVASAREAGLLINVTAGSVVRLLPPLVISDAEMQILVDNLSAVIRSFANAQEVA</sequence>
<dbReference type="PANTHER" id="PTHR11986:SF79">
    <property type="entry name" value="ACETYLORNITHINE AMINOTRANSFERASE, MITOCHONDRIAL"/>
    <property type="match status" value="1"/>
</dbReference>
<dbReference type="InterPro" id="IPR049704">
    <property type="entry name" value="Aminotrans_3_PPA_site"/>
</dbReference>
<dbReference type="GO" id="GO:0042802">
    <property type="term" value="F:identical protein binding"/>
    <property type="evidence" value="ECO:0007669"/>
    <property type="project" value="TreeGrafter"/>
</dbReference>
<accession>A0A095SL65</accession>
<dbReference type="GO" id="GO:0006526">
    <property type="term" value="P:L-arginine biosynthetic process"/>
    <property type="evidence" value="ECO:0007669"/>
    <property type="project" value="UniProtKB-UniRule"/>
</dbReference>
<comment type="similarity">
    <text evidence="5">Belongs to the class-III pyridoxal-phosphate-dependent aminotransferase family. ArgD subfamily.</text>
</comment>
<dbReference type="PROSITE" id="PS00600">
    <property type="entry name" value="AA_TRANSFER_CLASS_3"/>
    <property type="match status" value="1"/>
</dbReference>
<feature type="binding site" evidence="5">
    <location>
        <begin position="115"/>
        <end position="116"/>
    </location>
    <ligand>
        <name>pyridoxal 5'-phosphate</name>
        <dbReference type="ChEBI" id="CHEBI:597326"/>
    </ligand>
</feature>
<keyword evidence="7" id="KW-1185">Reference proteome</keyword>
<protein>
    <recommendedName>
        <fullName evidence="5">Acetylornithine aminotransferase</fullName>
        <shortName evidence="5">ACOAT</shortName>
        <ecNumber evidence="5">2.6.1.11</ecNumber>
    </recommendedName>
</protein>
<gene>
    <name evidence="5" type="primary">argD</name>
    <name evidence="6" type="ORF">Y5S_01220</name>
</gene>
<evidence type="ECO:0000256" key="5">
    <source>
        <dbReference type="HAMAP-Rule" id="MF_01107"/>
    </source>
</evidence>
<dbReference type="NCBIfam" id="TIGR00707">
    <property type="entry name" value="argD"/>
    <property type="match status" value="1"/>
</dbReference>
<feature type="binding site" evidence="5">
    <location>
        <position position="147"/>
    </location>
    <ligand>
        <name>pyridoxal 5'-phosphate</name>
        <dbReference type="ChEBI" id="CHEBI:597326"/>
    </ligand>
</feature>
<keyword evidence="3 5" id="KW-0808">Transferase</keyword>
<keyword evidence="5" id="KW-0055">Arginine biosynthesis</keyword>
<comment type="pathway">
    <text evidence="5">Amino-acid biosynthesis; L-arginine biosynthesis; N(2)-acetyl-L-ornithine from L-glutamate: step 4/4.</text>
</comment>
<dbReference type="SUPFAM" id="SSF53383">
    <property type="entry name" value="PLP-dependent transferases"/>
    <property type="match status" value="1"/>
</dbReference>
<dbReference type="FunFam" id="3.40.640.10:FF:000004">
    <property type="entry name" value="Acetylornithine aminotransferase"/>
    <property type="match status" value="1"/>
</dbReference>
<feature type="binding site" evidence="5">
    <location>
        <position position="291"/>
    </location>
    <ligand>
        <name>pyridoxal 5'-phosphate</name>
        <dbReference type="ChEBI" id="CHEBI:597326"/>
    </ligand>
</feature>
<dbReference type="Proteomes" id="UP000029444">
    <property type="component" value="Unassembled WGS sequence"/>
</dbReference>
<dbReference type="GO" id="GO:0003992">
    <property type="term" value="F:N2-acetyl-L-ornithine:2-oxoglutarate 5-aminotransferase activity"/>
    <property type="evidence" value="ECO:0007669"/>
    <property type="project" value="UniProtKB-UniRule"/>
</dbReference>
<comment type="catalytic activity">
    <reaction evidence="5">
        <text>N(2)-acetyl-L-ornithine + 2-oxoglutarate = N-acetyl-L-glutamate 5-semialdehyde + L-glutamate</text>
        <dbReference type="Rhea" id="RHEA:18049"/>
        <dbReference type="ChEBI" id="CHEBI:16810"/>
        <dbReference type="ChEBI" id="CHEBI:29123"/>
        <dbReference type="ChEBI" id="CHEBI:29985"/>
        <dbReference type="ChEBI" id="CHEBI:57805"/>
        <dbReference type="EC" id="2.6.1.11"/>
    </reaction>
</comment>
<evidence type="ECO:0000313" key="6">
    <source>
        <dbReference type="EMBL" id="KGD65327.1"/>
    </source>
</evidence>
<dbReference type="EC" id="2.6.1.11" evidence="5"/>
<feature type="binding site" evidence="5">
    <location>
        <begin position="233"/>
        <end position="236"/>
    </location>
    <ligand>
        <name>pyridoxal 5'-phosphate</name>
        <dbReference type="ChEBI" id="CHEBI:597326"/>
    </ligand>
</feature>
<evidence type="ECO:0000256" key="1">
    <source>
        <dbReference type="ARBA" id="ARBA00022576"/>
    </source>
</evidence>
<dbReference type="GO" id="GO:0030170">
    <property type="term" value="F:pyridoxal phosphate binding"/>
    <property type="evidence" value="ECO:0007669"/>
    <property type="project" value="InterPro"/>
</dbReference>
<dbReference type="STRING" id="1177154.Y5S_01220"/>
<comment type="subcellular location">
    <subcellularLocation>
        <location evidence="5">Cytoplasm</location>
    </subcellularLocation>
</comment>
<reference evidence="6 7" key="1">
    <citation type="submission" date="2012-09" db="EMBL/GenBank/DDBJ databases">
        <title>Genome Sequence of alkane-degrading Bacterium Alcanivorax sp. 19-m-6.</title>
        <authorList>
            <person name="Lai Q."/>
            <person name="Shao Z."/>
        </authorList>
    </citation>
    <scope>NUCLEOTIDE SEQUENCE [LARGE SCALE GENOMIC DNA]</scope>
    <source>
        <strain evidence="6 7">19-m-6</strain>
    </source>
</reference>
<dbReference type="UniPathway" id="UPA00068">
    <property type="reaction ID" value="UER00109"/>
</dbReference>
<evidence type="ECO:0000256" key="2">
    <source>
        <dbReference type="ARBA" id="ARBA00022605"/>
    </source>
</evidence>
<keyword evidence="4 5" id="KW-0663">Pyridoxal phosphate</keyword>
<evidence type="ECO:0000256" key="3">
    <source>
        <dbReference type="ARBA" id="ARBA00022679"/>
    </source>
</evidence>
<proteinExistence type="inferred from homology"/>
<dbReference type="Gene3D" id="3.90.1150.10">
    <property type="entry name" value="Aspartate Aminotransferase, domain 1"/>
    <property type="match status" value="1"/>
</dbReference>
<dbReference type="InterPro" id="IPR005814">
    <property type="entry name" value="Aminotrans_3"/>
</dbReference>
<keyword evidence="2 5" id="KW-0028">Amino-acid biosynthesis</keyword>
<comment type="miscellaneous">
    <text evidence="5">May also have succinyldiaminopimelate aminotransferase activity, thus carrying out the corresponding step in lysine biosynthesis.</text>
</comment>
<name>A0A095SL65_9GAMM</name>
<dbReference type="PANTHER" id="PTHR11986">
    <property type="entry name" value="AMINOTRANSFERASE CLASS III"/>
    <property type="match status" value="1"/>
</dbReference>
<feature type="binding site" evidence="5">
    <location>
        <position position="150"/>
    </location>
    <ligand>
        <name>N(2)-acetyl-L-ornithine</name>
        <dbReference type="ChEBI" id="CHEBI:57805"/>
    </ligand>
</feature>
<keyword evidence="1 5" id="KW-0032">Aminotransferase</keyword>
<comment type="subunit">
    <text evidence="5">Homodimer.</text>
</comment>
<comment type="caution">
    <text evidence="6">The sequence shown here is derived from an EMBL/GenBank/DDBJ whole genome shotgun (WGS) entry which is preliminary data.</text>
</comment>
<dbReference type="Pfam" id="PF00202">
    <property type="entry name" value="Aminotran_3"/>
    <property type="match status" value="1"/>
</dbReference>
<dbReference type="InterPro" id="IPR015422">
    <property type="entry name" value="PyrdxlP-dep_Trfase_small"/>
</dbReference>
<dbReference type="InterPro" id="IPR015424">
    <property type="entry name" value="PyrdxlP-dep_Trfase"/>
</dbReference>
<dbReference type="NCBIfam" id="NF002325">
    <property type="entry name" value="PRK01278.1"/>
    <property type="match status" value="1"/>
</dbReference>
<keyword evidence="5" id="KW-0963">Cytoplasm</keyword>
<dbReference type="GO" id="GO:0005737">
    <property type="term" value="C:cytoplasm"/>
    <property type="evidence" value="ECO:0007669"/>
    <property type="project" value="UniProtKB-SubCell"/>
</dbReference>
<dbReference type="Gene3D" id="3.40.640.10">
    <property type="entry name" value="Type I PLP-dependent aspartate aminotransferase-like (Major domain)"/>
    <property type="match status" value="1"/>
</dbReference>
<dbReference type="eggNOG" id="COG4992">
    <property type="taxonomic scope" value="Bacteria"/>
</dbReference>
<feature type="modified residue" description="N6-(pyridoxal phosphate)lysine" evidence="5">
    <location>
        <position position="262"/>
    </location>
</feature>
<dbReference type="PIRSF" id="PIRSF000521">
    <property type="entry name" value="Transaminase_4ab_Lys_Orn"/>
    <property type="match status" value="1"/>
</dbReference>
<dbReference type="EMBL" id="ARXV01000004">
    <property type="protein sequence ID" value="KGD65327.1"/>
    <property type="molecule type" value="Genomic_DNA"/>
</dbReference>
<dbReference type="AlphaFoldDB" id="A0A095SL65"/>
<dbReference type="InterPro" id="IPR004636">
    <property type="entry name" value="AcOrn/SuccOrn_fam"/>
</dbReference>
<dbReference type="CDD" id="cd00610">
    <property type="entry name" value="OAT_like"/>
    <property type="match status" value="1"/>
</dbReference>
<comment type="cofactor">
    <cofactor evidence="5">
        <name>pyridoxal 5'-phosphate</name>
        <dbReference type="ChEBI" id="CHEBI:597326"/>
    </cofactor>
    <text evidence="5">Binds 1 pyridoxal phosphate per subunit.</text>
</comment>
<dbReference type="InterPro" id="IPR015421">
    <property type="entry name" value="PyrdxlP-dep_Trfase_major"/>
</dbReference>
<dbReference type="InterPro" id="IPR050103">
    <property type="entry name" value="Class-III_PLP-dep_AT"/>
</dbReference>
<evidence type="ECO:0000256" key="4">
    <source>
        <dbReference type="ARBA" id="ARBA00022898"/>
    </source>
</evidence>
<dbReference type="PATRIC" id="fig|1177154.3.peg.1240"/>
<dbReference type="HAMAP" id="MF_01107">
    <property type="entry name" value="ArgD_aminotrans_3"/>
    <property type="match status" value="1"/>
</dbReference>
<organism evidence="6 7">
    <name type="scientific">Alcanivorax nanhaiticus</name>
    <dbReference type="NCBI Taxonomy" id="1177154"/>
    <lineage>
        <taxon>Bacteria</taxon>
        <taxon>Pseudomonadati</taxon>
        <taxon>Pseudomonadota</taxon>
        <taxon>Gammaproteobacteria</taxon>
        <taxon>Oceanospirillales</taxon>
        <taxon>Alcanivoracaceae</taxon>
        <taxon>Alcanivorax</taxon>
    </lineage>
</organism>